<keyword evidence="3" id="KW-1185">Reference proteome</keyword>
<comment type="caution">
    <text evidence="2">The sequence shown here is derived from an EMBL/GenBank/DDBJ whole genome shotgun (WGS) entry which is preliminary data.</text>
</comment>
<dbReference type="Pfam" id="PF12679">
    <property type="entry name" value="ABC2_membrane_2"/>
    <property type="match status" value="1"/>
</dbReference>
<accession>A0A1L9AW35</accession>
<keyword evidence="1" id="KW-0812">Transmembrane</keyword>
<evidence type="ECO:0000313" key="2">
    <source>
        <dbReference type="EMBL" id="OJH34197.1"/>
    </source>
</evidence>
<protein>
    <submittedName>
        <fullName evidence="2">ABC transporter permease</fullName>
    </submittedName>
</protein>
<dbReference type="EMBL" id="MPIN01000021">
    <property type="protein sequence ID" value="OJH34197.1"/>
    <property type="molecule type" value="Genomic_DNA"/>
</dbReference>
<feature type="transmembrane region" description="Helical" evidence="1">
    <location>
        <begin position="207"/>
        <end position="227"/>
    </location>
</feature>
<sequence>MSFHPRRALAVFWKDFLDLRKNPSLLLAMAALPLVLVVVPVVVVWTYTRNPDDSNLRVVALFYDPTLPLNANAGRFLVERTLLDWFGMFLVMPVFVPILVSSQSVAGERERRTLEPLLASPVTAMELVAGKSLASLVPAVLISWVAFLLLCIGVDVVGWPLGQGLLMPNALWTFGVLVLAPLFAFFGNGVAVLISARVAEARTAQQLSALVVLPLVGLVAGQVAGVLNAGPVYYAVQGAVVLLLDVALLWASVRLLDRERLLSRWG</sequence>
<evidence type="ECO:0000256" key="1">
    <source>
        <dbReference type="SAM" id="Phobius"/>
    </source>
</evidence>
<dbReference type="Proteomes" id="UP000182229">
    <property type="component" value="Unassembled WGS sequence"/>
</dbReference>
<evidence type="ECO:0000313" key="3">
    <source>
        <dbReference type="Proteomes" id="UP000182229"/>
    </source>
</evidence>
<dbReference type="PANTHER" id="PTHR43471">
    <property type="entry name" value="ABC TRANSPORTER PERMEASE"/>
    <property type="match status" value="1"/>
</dbReference>
<feature type="transmembrane region" description="Helical" evidence="1">
    <location>
        <begin position="25"/>
        <end position="47"/>
    </location>
</feature>
<name>A0A1L9AW35_9BACT</name>
<feature type="transmembrane region" description="Helical" evidence="1">
    <location>
        <begin position="85"/>
        <end position="102"/>
    </location>
</feature>
<feature type="transmembrane region" description="Helical" evidence="1">
    <location>
        <begin position="133"/>
        <end position="159"/>
    </location>
</feature>
<reference evidence="3" key="1">
    <citation type="submission" date="2016-11" db="EMBL/GenBank/DDBJ databases">
        <authorList>
            <person name="Shukria A."/>
            <person name="Stevens D.C."/>
        </authorList>
    </citation>
    <scope>NUCLEOTIDE SEQUENCE [LARGE SCALE GENOMIC DNA]</scope>
    <source>
        <strain evidence="3">Cbfe23</strain>
    </source>
</reference>
<dbReference type="STRING" id="83449.BON30_44550"/>
<dbReference type="OrthoDB" id="157137at2"/>
<reference evidence="2 3" key="2">
    <citation type="submission" date="2016-12" db="EMBL/GenBank/DDBJ databases">
        <title>Draft Genome Sequence of Cystobacter ferrugineus Strain Cbfe23.</title>
        <authorList>
            <person name="Akbar S."/>
            <person name="Dowd S.E."/>
            <person name="Stevens D.C."/>
        </authorList>
    </citation>
    <scope>NUCLEOTIDE SEQUENCE [LARGE SCALE GENOMIC DNA]</scope>
    <source>
        <strain evidence="2 3">Cbfe23</strain>
    </source>
</reference>
<proteinExistence type="predicted"/>
<keyword evidence="1" id="KW-0472">Membrane</keyword>
<organism evidence="2 3">
    <name type="scientific">Cystobacter ferrugineus</name>
    <dbReference type="NCBI Taxonomy" id="83449"/>
    <lineage>
        <taxon>Bacteria</taxon>
        <taxon>Pseudomonadati</taxon>
        <taxon>Myxococcota</taxon>
        <taxon>Myxococcia</taxon>
        <taxon>Myxococcales</taxon>
        <taxon>Cystobacterineae</taxon>
        <taxon>Archangiaceae</taxon>
        <taxon>Cystobacter</taxon>
    </lineage>
</organism>
<dbReference type="PANTHER" id="PTHR43471:SF1">
    <property type="entry name" value="ABC TRANSPORTER PERMEASE PROTEIN NOSY-RELATED"/>
    <property type="match status" value="1"/>
</dbReference>
<dbReference type="RefSeq" id="WP_071904717.1">
    <property type="nucleotide sequence ID" value="NZ_MPIN01000021.1"/>
</dbReference>
<dbReference type="AlphaFoldDB" id="A0A1L9AW35"/>
<gene>
    <name evidence="2" type="ORF">BON30_44550</name>
</gene>
<feature type="transmembrane region" description="Helical" evidence="1">
    <location>
        <begin position="233"/>
        <end position="256"/>
    </location>
</feature>
<feature type="transmembrane region" description="Helical" evidence="1">
    <location>
        <begin position="171"/>
        <end position="195"/>
    </location>
</feature>
<keyword evidence="1" id="KW-1133">Transmembrane helix</keyword>
<dbReference type="GO" id="GO:0005886">
    <property type="term" value="C:plasma membrane"/>
    <property type="evidence" value="ECO:0007669"/>
    <property type="project" value="UniProtKB-SubCell"/>
</dbReference>
<dbReference type="GO" id="GO:0140359">
    <property type="term" value="F:ABC-type transporter activity"/>
    <property type="evidence" value="ECO:0007669"/>
    <property type="project" value="InterPro"/>
</dbReference>